<dbReference type="RefSeq" id="XP_037168600.1">
    <property type="nucleotide sequence ID" value="XM_037304507.1"/>
</dbReference>
<feature type="compositionally biased region" description="Acidic residues" evidence="1">
    <location>
        <begin position="96"/>
        <end position="115"/>
    </location>
</feature>
<proteinExistence type="predicted"/>
<feature type="region of interest" description="Disordered" evidence="1">
    <location>
        <begin position="398"/>
        <end position="439"/>
    </location>
</feature>
<dbReference type="InterPro" id="IPR011990">
    <property type="entry name" value="TPR-like_helical_dom_sf"/>
</dbReference>
<dbReference type="InterPro" id="IPR058925">
    <property type="entry name" value="zf-C2H2_AcuF"/>
</dbReference>
<organism evidence="3 4">
    <name type="scientific">Letharia columbiana</name>
    <dbReference type="NCBI Taxonomy" id="112416"/>
    <lineage>
        <taxon>Eukaryota</taxon>
        <taxon>Fungi</taxon>
        <taxon>Dikarya</taxon>
        <taxon>Ascomycota</taxon>
        <taxon>Pezizomycotina</taxon>
        <taxon>Lecanoromycetes</taxon>
        <taxon>OSLEUM clade</taxon>
        <taxon>Lecanoromycetidae</taxon>
        <taxon>Lecanorales</taxon>
        <taxon>Lecanorineae</taxon>
        <taxon>Parmeliaceae</taxon>
        <taxon>Letharia</taxon>
    </lineage>
</organism>
<feature type="compositionally biased region" description="Low complexity" evidence="1">
    <location>
        <begin position="410"/>
        <end position="421"/>
    </location>
</feature>
<feature type="compositionally biased region" description="Acidic residues" evidence="1">
    <location>
        <begin position="399"/>
        <end position="409"/>
    </location>
</feature>
<dbReference type="Pfam" id="PF26082">
    <property type="entry name" value="zf-C2H2_AcuF"/>
    <property type="match status" value="1"/>
</dbReference>
<protein>
    <recommendedName>
        <fullName evidence="2">Oxidoreductase acuF-like C2H2 type zinc-finger domain-containing protein</fullName>
    </recommendedName>
</protein>
<reference evidence="3 4" key="1">
    <citation type="journal article" date="2020" name="Genomics">
        <title>Complete, high-quality genomes from long-read metagenomic sequencing of two wolf lichen thalli reveals enigmatic genome architecture.</title>
        <authorList>
            <person name="McKenzie S.K."/>
            <person name="Walston R.F."/>
            <person name="Allen J.L."/>
        </authorList>
    </citation>
    <scope>NUCLEOTIDE SEQUENCE [LARGE SCALE GENOMIC DNA]</scope>
    <source>
        <strain evidence="3">WasteWater2</strain>
    </source>
</reference>
<evidence type="ECO:0000313" key="3">
    <source>
        <dbReference type="EMBL" id="KAF6239313.1"/>
    </source>
</evidence>
<accession>A0A8H6G2M0</accession>
<evidence type="ECO:0000313" key="4">
    <source>
        <dbReference type="Proteomes" id="UP000578531"/>
    </source>
</evidence>
<evidence type="ECO:0000256" key="1">
    <source>
        <dbReference type="SAM" id="MobiDB-lite"/>
    </source>
</evidence>
<dbReference type="GeneID" id="59284247"/>
<name>A0A8H6G2M0_9LECA</name>
<comment type="caution">
    <text evidence="3">The sequence shown here is derived from an EMBL/GenBank/DDBJ whole genome shotgun (WGS) entry which is preliminary data.</text>
</comment>
<feature type="region of interest" description="Disordered" evidence="1">
    <location>
        <begin position="95"/>
        <end position="115"/>
    </location>
</feature>
<keyword evidence="4" id="KW-1185">Reference proteome</keyword>
<dbReference type="Proteomes" id="UP000578531">
    <property type="component" value="Unassembled WGS sequence"/>
</dbReference>
<dbReference type="Gene3D" id="1.25.40.10">
    <property type="entry name" value="Tetratricopeptide repeat domain"/>
    <property type="match status" value="1"/>
</dbReference>
<dbReference type="AlphaFoldDB" id="A0A8H6G2M0"/>
<feature type="domain" description="Oxidoreductase acuF-like C2H2 type zinc-finger" evidence="2">
    <location>
        <begin position="287"/>
        <end position="315"/>
    </location>
</feature>
<dbReference type="PANTHER" id="PTHR35391:SF7">
    <property type="entry name" value="C2H2-TYPE DOMAIN-CONTAINING PROTEIN"/>
    <property type="match status" value="1"/>
</dbReference>
<dbReference type="EMBL" id="JACCJC010000006">
    <property type="protein sequence ID" value="KAF6239313.1"/>
    <property type="molecule type" value="Genomic_DNA"/>
</dbReference>
<evidence type="ECO:0000259" key="2">
    <source>
        <dbReference type="Pfam" id="PF26082"/>
    </source>
</evidence>
<gene>
    <name evidence="3" type="ORF">HO173_002575</name>
</gene>
<sequence>MTASISSAIIACLKSFNDFIQEIRLLQNASVAGLDIGTWDDELGRLRIWAANIGAHQTGQSSLDFRLRDASHVREQIVKLLQGLLRKLQDARDVLAEDEESEDEGDADDFMDEEDPKTEIQELQASLATTLDCLFQMSMLVRKPAQHDVHLGSKRADVAAFEPFDYNHVREKYPRADDALVKRLGKAITRRRKYLRYRERHAIKLRQGIDDFDPGAREFQDVYEGETRKEGTTSFMSDTVATDFQHPNIDFDDNTSETGISQTSYAPTLLSGGNIAIPPPPKSSLGGNPFECPYCFYLVTVHGTRSWNKHVFQDLQPYICIAPTCATPDKLYTTRHEWIHHSDMVHPAVTMDDGTPKEGQGFAACPLCMEEIEPGKQYHRHLARHLQELALFILPGGEENSDVSEDQDAESSSSAESVDLAASHDRSESPDGLPDSPVEHPAAIEKFLSPFSTQELNEKEENFRMQITESRRLLGEDHPETLTSMHNLAWIYQG</sequence>
<dbReference type="OrthoDB" id="20872at2759"/>
<dbReference type="PANTHER" id="PTHR35391">
    <property type="entry name" value="C2H2-TYPE DOMAIN-CONTAINING PROTEIN-RELATED"/>
    <property type="match status" value="1"/>
</dbReference>